<keyword evidence="2" id="KW-1133">Transmembrane helix</keyword>
<accession>A0A1I3T9V2</accession>
<dbReference type="OrthoDB" id="340775at2157"/>
<dbReference type="InterPro" id="IPR058341">
    <property type="entry name" value="DUF8028"/>
</dbReference>
<evidence type="ECO:0000256" key="2">
    <source>
        <dbReference type="SAM" id="Phobius"/>
    </source>
</evidence>
<keyword evidence="2" id="KW-0812">Transmembrane</keyword>
<feature type="region of interest" description="Disordered" evidence="1">
    <location>
        <begin position="1"/>
        <end position="40"/>
    </location>
</feature>
<dbReference type="Pfam" id="PF26071">
    <property type="entry name" value="DUF8028"/>
    <property type="match status" value="1"/>
</dbReference>
<evidence type="ECO:0000256" key="1">
    <source>
        <dbReference type="SAM" id="MobiDB-lite"/>
    </source>
</evidence>
<dbReference type="Proteomes" id="UP000182829">
    <property type="component" value="Unassembled WGS sequence"/>
</dbReference>
<proteinExistence type="predicted"/>
<name>A0A1I3T9V2_9EURY</name>
<sequence>MRSEGDSLAGISMSDSSPSVARERTSGNEPDDDHRRPLERAVPSLAPSIRKAGFWAGIGLPFLHVPLLLTGLSAALETLSFLGLVVLNLVALYVGHSYRR</sequence>
<organism evidence="3 4">
    <name type="scientific">Natronobacterium gregoryi</name>
    <dbReference type="NCBI Taxonomy" id="44930"/>
    <lineage>
        <taxon>Archaea</taxon>
        <taxon>Methanobacteriati</taxon>
        <taxon>Methanobacteriota</taxon>
        <taxon>Stenosarchaea group</taxon>
        <taxon>Halobacteria</taxon>
        <taxon>Halobacteriales</taxon>
        <taxon>Natrialbaceae</taxon>
        <taxon>Natronobacterium</taxon>
    </lineage>
</organism>
<keyword evidence="2" id="KW-0472">Membrane</keyword>
<gene>
    <name evidence="3" type="ORF">SAMN05443661_15413</name>
</gene>
<feature type="transmembrane region" description="Helical" evidence="2">
    <location>
        <begin position="78"/>
        <end position="95"/>
    </location>
</feature>
<protein>
    <submittedName>
        <fullName evidence="3">Uncharacterized protein</fullName>
    </submittedName>
</protein>
<dbReference type="EMBL" id="FORO01000054">
    <property type="protein sequence ID" value="SFJ66541.1"/>
    <property type="molecule type" value="Genomic_DNA"/>
</dbReference>
<dbReference type="OMA" id="LYVGHAH"/>
<dbReference type="AlphaFoldDB" id="A0A1I3T9V2"/>
<evidence type="ECO:0000313" key="3">
    <source>
        <dbReference type="EMBL" id="SFJ66541.1"/>
    </source>
</evidence>
<reference evidence="3 4" key="1">
    <citation type="submission" date="2016-10" db="EMBL/GenBank/DDBJ databases">
        <authorList>
            <person name="de Groot N.N."/>
        </authorList>
    </citation>
    <scope>NUCLEOTIDE SEQUENCE [LARGE SCALE GENOMIC DNA]</scope>
    <source>
        <strain evidence="3 4">SP2</strain>
    </source>
</reference>
<evidence type="ECO:0000313" key="4">
    <source>
        <dbReference type="Proteomes" id="UP000182829"/>
    </source>
</evidence>
<feature type="compositionally biased region" description="Basic and acidic residues" evidence="1">
    <location>
        <begin position="21"/>
        <end position="39"/>
    </location>
</feature>